<keyword evidence="3" id="KW-1185">Reference proteome</keyword>
<sequence>MVGVAYAEDMIIGEWKTSDGDTVVINHCGDGYCGTIEEGEYAGRQIGKLTGSGGSYTGQLTDPDDNQTYDGTGAVQGNSLILKGCLMKIFCQSQVWTRR</sequence>
<comment type="caution">
    <text evidence="2">The sequence shown here is derived from an EMBL/GenBank/DDBJ whole genome shotgun (WGS) entry which is preliminary data.</text>
</comment>
<dbReference type="PANTHER" id="PTHR36919:SF2">
    <property type="entry name" value="BLL6627 PROTEIN"/>
    <property type="match status" value="1"/>
</dbReference>
<dbReference type="PANTHER" id="PTHR36919">
    <property type="entry name" value="BLR1215 PROTEIN"/>
    <property type="match status" value="1"/>
</dbReference>
<dbReference type="Proteomes" id="UP001156882">
    <property type="component" value="Unassembled WGS sequence"/>
</dbReference>
<evidence type="ECO:0000313" key="3">
    <source>
        <dbReference type="Proteomes" id="UP001156882"/>
    </source>
</evidence>
<dbReference type="Gene3D" id="2.40.128.520">
    <property type="match status" value="1"/>
</dbReference>
<accession>A0ABQ6CRW9</accession>
<protein>
    <recommendedName>
        <fullName evidence="1">DUF2147 domain-containing protein</fullName>
    </recommendedName>
</protein>
<dbReference type="Pfam" id="PF09917">
    <property type="entry name" value="DUF2147"/>
    <property type="match status" value="1"/>
</dbReference>
<proteinExistence type="predicted"/>
<feature type="domain" description="DUF2147" evidence="1">
    <location>
        <begin position="50"/>
        <end position="98"/>
    </location>
</feature>
<name>A0ABQ6CRW9_9HYPH</name>
<organism evidence="2 3">
    <name type="scientific">Labrys miyagiensis</name>
    <dbReference type="NCBI Taxonomy" id="346912"/>
    <lineage>
        <taxon>Bacteria</taxon>
        <taxon>Pseudomonadati</taxon>
        <taxon>Pseudomonadota</taxon>
        <taxon>Alphaproteobacteria</taxon>
        <taxon>Hyphomicrobiales</taxon>
        <taxon>Xanthobacteraceae</taxon>
        <taxon>Labrys</taxon>
    </lineage>
</organism>
<evidence type="ECO:0000259" key="1">
    <source>
        <dbReference type="Pfam" id="PF09917"/>
    </source>
</evidence>
<evidence type="ECO:0000313" key="2">
    <source>
        <dbReference type="EMBL" id="GLS21700.1"/>
    </source>
</evidence>
<dbReference type="EMBL" id="BSPC01000053">
    <property type="protein sequence ID" value="GLS21700.1"/>
    <property type="molecule type" value="Genomic_DNA"/>
</dbReference>
<dbReference type="InterPro" id="IPR019223">
    <property type="entry name" value="DUF2147"/>
</dbReference>
<gene>
    <name evidence="2" type="ORF">GCM10007874_47170</name>
</gene>
<reference evidence="3" key="1">
    <citation type="journal article" date="2019" name="Int. J. Syst. Evol. Microbiol.">
        <title>The Global Catalogue of Microorganisms (GCM) 10K type strain sequencing project: providing services to taxonomists for standard genome sequencing and annotation.</title>
        <authorList>
            <consortium name="The Broad Institute Genomics Platform"/>
            <consortium name="The Broad Institute Genome Sequencing Center for Infectious Disease"/>
            <person name="Wu L."/>
            <person name="Ma J."/>
        </authorList>
    </citation>
    <scope>NUCLEOTIDE SEQUENCE [LARGE SCALE GENOMIC DNA]</scope>
    <source>
        <strain evidence="3">NBRC 101365</strain>
    </source>
</reference>